<accession>A0A840PJV0</accession>
<dbReference type="Proteomes" id="UP000578449">
    <property type="component" value="Unassembled WGS sequence"/>
</dbReference>
<evidence type="ECO:0000256" key="4">
    <source>
        <dbReference type="ARBA" id="ARBA00023136"/>
    </source>
</evidence>
<dbReference type="PROSITE" id="PS00872">
    <property type="entry name" value="NA_GALACTOSIDE_SYMP"/>
    <property type="match status" value="1"/>
</dbReference>
<dbReference type="InterPro" id="IPR018043">
    <property type="entry name" value="Na/Gal_symport_CS"/>
</dbReference>
<feature type="transmembrane region" description="Helical" evidence="6">
    <location>
        <begin position="413"/>
        <end position="431"/>
    </location>
</feature>
<evidence type="ECO:0000259" key="7">
    <source>
        <dbReference type="PROSITE" id="PS50850"/>
    </source>
</evidence>
<evidence type="ECO:0000256" key="3">
    <source>
        <dbReference type="ARBA" id="ARBA00022989"/>
    </source>
</evidence>
<feature type="region of interest" description="Disordered" evidence="5">
    <location>
        <begin position="1"/>
        <end position="32"/>
    </location>
</feature>
<keyword evidence="3 6" id="KW-1133">Transmembrane helix</keyword>
<dbReference type="EMBL" id="JACHGN010000033">
    <property type="protein sequence ID" value="MBB5139808.1"/>
    <property type="molecule type" value="Genomic_DNA"/>
</dbReference>
<dbReference type="Pfam" id="PF07690">
    <property type="entry name" value="MFS_1"/>
    <property type="match status" value="1"/>
</dbReference>
<organism evidence="8 9">
    <name type="scientific">Thermocatellispora tengchongensis</name>
    <dbReference type="NCBI Taxonomy" id="1073253"/>
    <lineage>
        <taxon>Bacteria</taxon>
        <taxon>Bacillati</taxon>
        <taxon>Actinomycetota</taxon>
        <taxon>Actinomycetes</taxon>
        <taxon>Streptosporangiales</taxon>
        <taxon>Streptosporangiaceae</taxon>
        <taxon>Thermocatellispora</taxon>
    </lineage>
</organism>
<feature type="transmembrane region" description="Helical" evidence="6">
    <location>
        <begin position="347"/>
        <end position="373"/>
    </location>
</feature>
<feature type="transmembrane region" description="Helical" evidence="6">
    <location>
        <begin position="292"/>
        <end position="313"/>
    </location>
</feature>
<dbReference type="InterPro" id="IPR001958">
    <property type="entry name" value="Tet-R_TetA/multi-R_MdtG-like"/>
</dbReference>
<evidence type="ECO:0000256" key="2">
    <source>
        <dbReference type="ARBA" id="ARBA00022692"/>
    </source>
</evidence>
<feature type="compositionally biased region" description="Basic and acidic residues" evidence="5">
    <location>
        <begin position="1"/>
        <end position="10"/>
    </location>
</feature>
<evidence type="ECO:0000313" key="9">
    <source>
        <dbReference type="Proteomes" id="UP000578449"/>
    </source>
</evidence>
<dbReference type="PANTHER" id="PTHR23528:SF1">
    <property type="entry name" value="MAJOR FACILITATOR SUPERFAMILY (MFS) PROFILE DOMAIN-CONTAINING PROTEIN"/>
    <property type="match status" value="1"/>
</dbReference>
<feature type="transmembrane region" description="Helical" evidence="6">
    <location>
        <begin position="200"/>
        <end position="219"/>
    </location>
</feature>
<feature type="transmembrane region" description="Helical" evidence="6">
    <location>
        <begin position="173"/>
        <end position="194"/>
    </location>
</feature>
<comment type="caution">
    <text evidence="8">The sequence shown here is derived from an EMBL/GenBank/DDBJ whole genome shotgun (WGS) entry which is preliminary data.</text>
</comment>
<feature type="transmembrane region" description="Helical" evidence="6">
    <location>
        <begin position="78"/>
        <end position="102"/>
    </location>
</feature>
<dbReference type="PROSITE" id="PS50850">
    <property type="entry name" value="MFS"/>
    <property type="match status" value="1"/>
</dbReference>
<dbReference type="AlphaFoldDB" id="A0A840PJV0"/>
<keyword evidence="9" id="KW-1185">Reference proteome</keyword>
<comment type="subcellular location">
    <subcellularLocation>
        <location evidence="1">Cell membrane</location>
        <topology evidence="1">Multi-pass membrane protein</topology>
    </subcellularLocation>
</comment>
<gene>
    <name evidence="8" type="ORF">HNP84_009572</name>
</gene>
<feature type="transmembrane region" description="Helical" evidence="6">
    <location>
        <begin position="139"/>
        <end position="161"/>
    </location>
</feature>
<feature type="transmembrane region" description="Helical" evidence="6">
    <location>
        <begin position="322"/>
        <end position="341"/>
    </location>
</feature>
<dbReference type="CDD" id="cd06174">
    <property type="entry name" value="MFS"/>
    <property type="match status" value="1"/>
</dbReference>
<proteinExistence type="predicted"/>
<dbReference type="Gene3D" id="1.20.1250.20">
    <property type="entry name" value="MFS general substrate transporter like domains"/>
    <property type="match status" value="2"/>
</dbReference>
<dbReference type="PRINTS" id="PR01035">
    <property type="entry name" value="TCRTETA"/>
</dbReference>
<protein>
    <submittedName>
        <fullName evidence="8">MFS family permease</fullName>
    </submittedName>
</protein>
<evidence type="ECO:0000313" key="8">
    <source>
        <dbReference type="EMBL" id="MBB5139808.1"/>
    </source>
</evidence>
<dbReference type="RefSeq" id="WP_185056625.1">
    <property type="nucleotide sequence ID" value="NZ_BAABIX010000041.1"/>
</dbReference>
<dbReference type="PANTHER" id="PTHR23528">
    <property type="match status" value="1"/>
</dbReference>
<feature type="transmembrane region" description="Helical" evidence="6">
    <location>
        <begin position="252"/>
        <end position="272"/>
    </location>
</feature>
<keyword evidence="4 6" id="KW-0472">Membrane</keyword>
<name>A0A840PJV0_9ACTN</name>
<dbReference type="GO" id="GO:0022857">
    <property type="term" value="F:transmembrane transporter activity"/>
    <property type="evidence" value="ECO:0007669"/>
    <property type="project" value="InterPro"/>
</dbReference>
<feature type="domain" description="Major facilitator superfamily (MFS) profile" evidence="7">
    <location>
        <begin position="41"/>
        <end position="438"/>
    </location>
</feature>
<reference evidence="8 9" key="1">
    <citation type="submission" date="2020-08" db="EMBL/GenBank/DDBJ databases">
        <title>Genomic Encyclopedia of Type Strains, Phase IV (KMG-IV): sequencing the most valuable type-strain genomes for metagenomic binning, comparative biology and taxonomic classification.</title>
        <authorList>
            <person name="Goeker M."/>
        </authorList>
    </citation>
    <scope>NUCLEOTIDE SEQUENCE [LARGE SCALE GENOMIC DNA]</scope>
    <source>
        <strain evidence="8 9">DSM 45615</strain>
    </source>
</reference>
<dbReference type="GO" id="GO:0005886">
    <property type="term" value="C:plasma membrane"/>
    <property type="evidence" value="ECO:0007669"/>
    <property type="project" value="UniProtKB-SubCell"/>
</dbReference>
<dbReference type="InterPro" id="IPR011701">
    <property type="entry name" value="MFS"/>
</dbReference>
<evidence type="ECO:0000256" key="6">
    <source>
        <dbReference type="SAM" id="Phobius"/>
    </source>
</evidence>
<evidence type="ECO:0000256" key="1">
    <source>
        <dbReference type="ARBA" id="ARBA00004651"/>
    </source>
</evidence>
<dbReference type="GO" id="GO:0006814">
    <property type="term" value="P:sodium ion transport"/>
    <property type="evidence" value="ECO:0007669"/>
    <property type="project" value="InterPro"/>
</dbReference>
<dbReference type="InterPro" id="IPR036259">
    <property type="entry name" value="MFS_trans_sf"/>
</dbReference>
<evidence type="ECO:0000256" key="5">
    <source>
        <dbReference type="SAM" id="MobiDB-lite"/>
    </source>
</evidence>
<dbReference type="SUPFAM" id="SSF103473">
    <property type="entry name" value="MFS general substrate transporter"/>
    <property type="match status" value="1"/>
</dbReference>
<keyword evidence="2 6" id="KW-0812">Transmembrane</keyword>
<feature type="transmembrane region" description="Helical" evidence="6">
    <location>
        <begin position="385"/>
        <end position="407"/>
    </location>
</feature>
<dbReference type="InterPro" id="IPR020846">
    <property type="entry name" value="MFS_dom"/>
</dbReference>
<sequence length="438" mass="45459">MTTQHPDRGTKLPTDTADDPGPNGPVVTGVQPEPPRASKWLIFVYTITMFAGSFALLTPTLFAVAYKVQQVDPQGKETALGVIVAVAAVINLLAGPLCGVLSDRTRLRWGRRRPWIVAGIIICAGSGLLMALATTTVSIGIGWAVYTVGLACALGAMNPVLAETIPSGQRGTVGALVGVGGQLAGVAGTLVGSMLTGDPLLLFLLPVAVLAVLFVVYAVTIPDGPAPAATERQSLGAVFRQLVFDPRRHRDFALVWLGRFLMQVGLTFLSTYQLYFLLDRLGLVPEDAGRQLAFVGGIGIAVTTLFAVVGGIVSDRLKRRKAFIYLASALSATGLVILAFANGVPQFATAVGFVLAAAGLFGSVDLALAGDVIPDSSEAGRWMGIYYVANTTSTALAPMFAPAILLIGGGGNYTALFLVGAVVALGAGLTAQRIRAVR</sequence>
<feature type="transmembrane region" description="Helical" evidence="6">
    <location>
        <begin position="40"/>
        <end position="66"/>
    </location>
</feature>
<feature type="transmembrane region" description="Helical" evidence="6">
    <location>
        <begin position="114"/>
        <end position="133"/>
    </location>
</feature>